<gene>
    <name evidence="1" type="ORF">HPBE_LOCUS3469</name>
</gene>
<dbReference type="EMBL" id="UZAH01009279">
    <property type="protein sequence ID" value="VDO35397.1"/>
    <property type="molecule type" value="Genomic_DNA"/>
</dbReference>
<keyword evidence="2" id="KW-1185">Reference proteome</keyword>
<evidence type="ECO:0000313" key="2">
    <source>
        <dbReference type="Proteomes" id="UP000050761"/>
    </source>
</evidence>
<protein>
    <submittedName>
        <fullName evidence="3">Methyltranfer_dom domain-containing protein</fullName>
    </submittedName>
</protein>
<dbReference type="Proteomes" id="UP000050761">
    <property type="component" value="Unassembled WGS sequence"/>
</dbReference>
<sequence>MCSLEKLQREAGFSRVTIYEWPHPLWAWHGQKAQGFCQRDILEVQHQDFTCNDGKWVPENFVCPGHLRTHYQ</sequence>
<accession>A0A3P7VJL7</accession>
<accession>A0A183FBC6</accession>
<evidence type="ECO:0000313" key="3">
    <source>
        <dbReference type="WBParaSite" id="HPBE_0000346801-mRNA-1"/>
    </source>
</evidence>
<organism evidence="2 3">
    <name type="scientific">Heligmosomoides polygyrus</name>
    <name type="common">Parasitic roundworm</name>
    <dbReference type="NCBI Taxonomy" id="6339"/>
    <lineage>
        <taxon>Eukaryota</taxon>
        <taxon>Metazoa</taxon>
        <taxon>Ecdysozoa</taxon>
        <taxon>Nematoda</taxon>
        <taxon>Chromadorea</taxon>
        <taxon>Rhabditida</taxon>
        <taxon>Rhabditina</taxon>
        <taxon>Rhabditomorpha</taxon>
        <taxon>Strongyloidea</taxon>
        <taxon>Heligmosomidae</taxon>
        <taxon>Heligmosomoides</taxon>
    </lineage>
</organism>
<name>A0A183FBC6_HELPZ</name>
<proteinExistence type="predicted"/>
<dbReference type="WBParaSite" id="HPBE_0000346801-mRNA-1">
    <property type="protein sequence ID" value="HPBE_0000346801-mRNA-1"/>
    <property type="gene ID" value="HPBE_0000346801"/>
</dbReference>
<reference evidence="3" key="2">
    <citation type="submission" date="2019-09" db="UniProtKB">
        <authorList>
            <consortium name="WormBaseParasite"/>
        </authorList>
    </citation>
    <scope>IDENTIFICATION</scope>
</reference>
<reference evidence="1 2" key="1">
    <citation type="submission" date="2018-11" db="EMBL/GenBank/DDBJ databases">
        <authorList>
            <consortium name="Pathogen Informatics"/>
        </authorList>
    </citation>
    <scope>NUCLEOTIDE SEQUENCE [LARGE SCALE GENOMIC DNA]</scope>
</reference>
<evidence type="ECO:0000313" key="1">
    <source>
        <dbReference type="EMBL" id="VDO35397.1"/>
    </source>
</evidence>
<dbReference type="AlphaFoldDB" id="A0A183FBC6"/>